<dbReference type="PANTHER" id="PTHR30055">
    <property type="entry name" value="HTH-TYPE TRANSCRIPTIONAL REGULATOR RUTR"/>
    <property type="match status" value="1"/>
</dbReference>
<evidence type="ECO:0000256" key="1">
    <source>
        <dbReference type="ARBA" id="ARBA00023125"/>
    </source>
</evidence>
<dbReference type="Pfam" id="PF00440">
    <property type="entry name" value="TetR_N"/>
    <property type="match status" value="1"/>
</dbReference>
<comment type="caution">
    <text evidence="4">The sequence shown here is derived from an EMBL/GenBank/DDBJ whole genome shotgun (WGS) entry which is preliminary data.</text>
</comment>
<dbReference type="InterPro" id="IPR009057">
    <property type="entry name" value="Homeodomain-like_sf"/>
</dbReference>
<accession>A0ABM9AF90</accession>
<dbReference type="Proteomes" id="UP000838100">
    <property type="component" value="Unassembled WGS sequence"/>
</dbReference>
<dbReference type="InterPro" id="IPR050109">
    <property type="entry name" value="HTH-type_TetR-like_transc_reg"/>
</dbReference>
<dbReference type="InterPro" id="IPR001647">
    <property type="entry name" value="HTH_TetR"/>
</dbReference>
<dbReference type="PANTHER" id="PTHR30055:SF231">
    <property type="entry name" value="TRANSCRIPTIONAL REGULATORY PROTEIN (PROBABLY DEOR-FAMILY)-RELATED"/>
    <property type="match status" value="1"/>
</dbReference>
<evidence type="ECO:0000313" key="5">
    <source>
        <dbReference type="Proteomes" id="UP000838100"/>
    </source>
</evidence>
<evidence type="ECO:0000259" key="3">
    <source>
        <dbReference type="PROSITE" id="PS50977"/>
    </source>
</evidence>
<dbReference type="SUPFAM" id="SSF48498">
    <property type="entry name" value="Tetracyclin repressor-like, C-terminal domain"/>
    <property type="match status" value="1"/>
</dbReference>
<evidence type="ECO:0000256" key="2">
    <source>
        <dbReference type="PROSITE-ProRule" id="PRU00335"/>
    </source>
</evidence>
<dbReference type="SUPFAM" id="SSF46689">
    <property type="entry name" value="Homeodomain-like"/>
    <property type="match status" value="1"/>
</dbReference>
<dbReference type="RefSeq" id="WP_237444055.1">
    <property type="nucleotide sequence ID" value="NZ_CAKLPX010000001.1"/>
</dbReference>
<keyword evidence="5" id="KW-1185">Reference proteome</keyword>
<organism evidence="4 5">
    <name type="scientific">Sinobacterium norvegicum</name>
    <dbReference type="NCBI Taxonomy" id="1641715"/>
    <lineage>
        <taxon>Bacteria</taxon>
        <taxon>Pseudomonadati</taxon>
        <taxon>Pseudomonadota</taxon>
        <taxon>Gammaproteobacteria</taxon>
        <taxon>Cellvibrionales</taxon>
        <taxon>Spongiibacteraceae</taxon>
        <taxon>Sinobacterium</taxon>
    </lineage>
</organism>
<keyword evidence="1 2" id="KW-0238">DNA-binding</keyword>
<dbReference type="PROSITE" id="PS50977">
    <property type="entry name" value="HTH_TETR_2"/>
    <property type="match status" value="1"/>
</dbReference>
<proteinExistence type="predicted"/>
<name>A0ABM9AF90_9GAMM</name>
<feature type="domain" description="HTH tetR-type" evidence="3">
    <location>
        <begin position="21"/>
        <end position="81"/>
    </location>
</feature>
<protein>
    <recommendedName>
        <fullName evidence="3">HTH tetR-type domain-containing protein</fullName>
    </recommendedName>
</protein>
<evidence type="ECO:0000313" key="4">
    <source>
        <dbReference type="EMBL" id="CAH0991404.1"/>
    </source>
</evidence>
<gene>
    <name evidence="4" type="ORF">SIN8267_01508</name>
</gene>
<sequence>MTDTDTTIEYQGRKTQRLKGEQRRVAILEATLRIISREGVKAVKHRAVAKEAGVPLAATTYYFKQLGDLINDAFYLFVENTQANQQQLEQQSFTALESFSYKELDEPENKQKLIDMLVDFLTAHVEGEVSRLSERVIENAFRFEATINPQLQQLVHMLHENNLSHIINFYHVFGSDDPQADATILHSLILHLEYQNIINNEFDQEATRRTLLRCITNSL</sequence>
<dbReference type="EMBL" id="CAKLPX010000001">
    <property type="protein sequence ID" value="CAH0991404.1"/>
    <property type="molecule type" value="Genomic_DNA"/>
</dbReference>
<dbReference type="Gene3D" id="1.10.357.10">
    <property type="entry name" value="Tetracycline Repressor, domain 2"/>
    <property type="match status" value="1"/>
</dbReference>
<dbReference type="InterPro" id="IPR036271">
    <property type="entry name" value="Tet_transcr_reg_TetR-rel_C_sf"/>
</dbReference>
<reference evidence="4" key="1">
    <citation type="submission" date="2021-12" db="EMBL/GenBank/DDBJ databases">
        <authorList>
            <person name="Rodrigo-Torres L."/>
            <person name="Arahal R. D."/>
            <person name="Lucena T."/>
        </authorList>
    </citation>
    <scope>NUCLEOTIDE SEQUENCE</scope>
    <source>
        <strain evidence="4">CECT 8267</strain>
    </source>
</reference>
<feature type="DNA-binding region" description="H-T-H motif" evidence="2">
    <location>
        <begin position="44"/>
        <end position="63"/>
    </location>
</feature>